<evidence type="ECO:0000259" key="1">
    <source>
        <dbReference type="Pfam" id="PF13767"/>
    </source>
</evidence>
<gene>
    <name evidence="2" type="ORF">M595_2452</name>
</gene>
<sequence length="139" mass="15518">MIAAIAGIVPDLTMLPSTTLTQTASAQSRQEFSDGEIVNYARAVLAIEPKRQQTYDEIRQIVGDTVPMVVCSETRSLNRLNQDVRVLATNYCSHAKKMIEDNNLTVSRFNEITRQQQTNAQLQQRIQGALLQLQQPSGN</sequence>
<accession>U7QK11</accession>
<dbReference type="InterPro" id="IPR025433">
    <property type="entry name" value="DUF4168"/>
</dbReference>
<evidence type="ECO:0000313" key="3">
    <source>
        <dbReference type="Proteomes" id="UP000017127"/>
    </source>
</evidence>
<dbReference type="Proteomes" id="UP000017127">
    <property type="component" value="Unassembled WGS sequence"/>
</dbReference>
<dbReference type="PATRIC" id="fig|1348334.3.peg.2378"/>
<organism evidence="2 3">
    <name type="scientific">Lyngbya aestuarii BL J</name>
    <dbReference type="NCBI Taxonomy" id="1348334"/>
    <lineage>
        <taxon>Bacteria</taxon>
        <taxon>Bacillati</taxon>
        <taxon>Cyanobacteriota</taxon>
        <taxon>Cyanophyceae</taxon>
        <taxon>Oscillatoriophycideae</taxon>
        <taxon>Oscillatoriales</taxon>
        <taxon>Microcoleaceae</taxon>
        <taxon>Lyngbya</taxon>
    </lineage>
</organism>
<dbReference type="Pfam" id="PF13767">
    <property type="entry name" value="DUF4168"/>
    <property type="match status" value="1"/>
</dbReference>
<evidence type="ECO:0000313" key="2">
    <source>
        <dbReference type="EMBL" id="ERT07607.1"/>
    </source>
</evidence>
<name>U7QK11_9CYAN</name>
<comment type="caution">
    <text evidence="2">The sequence shown here is derived from an EMBL/GenBank/DDBJ whole genome shotgun (WGS) entry which is preliminary data.</text>
</comment>
<protein>
    <recommendedName>
        <fullName evidence="1">DUF4168 domain-containing protein</fullName>
    </recommendedName>
</protein>
<reference evidence="2 3" key="1">
    <citation type="journal article" date="2013" name="Front. Microbiol.">
        <title>Comparative genomic analyses of the cyanobacterium, Lyngbya aestuarii BL J, a powerful hydrogen producer.</title>
        <authorList>
            <person name="Kothari A."/>
            <person name="Vaughn M."/>
            <person name="Garcia-Pichel F."/>
        </authorList>
    </citation>
    <scope>NUCLEOTIDE SEQUENCE [LARGE SCALE GENOMIC DNA]</scope>
    <source>
        <strain evidence="2 3">BL J</strain>
    </source>
</reference>
<feature type="domain" description="DUF4168" evidence="1">
    <location>
        <begin position="33"/>
        <end position="126"/>
    </location>
</feature>
<dbReference type="EMBL" id="AUZM01000020">
    <property type="protein sequence ID" value="ERT07607.1"/>
    <property type="molecule type" value="Genomic_DNA"/>
</dbReference>
<dbReference type="AlphaFoldDB" id="U7QK11"/>
<proteinExistence type="predicted"/>
<keyword evidence="3" id="KW-1185">Reference proteome</keyword>